<evidence type="ECO:0000256" key="1">
    <source>
        <dbReference type="SAM" id="Phobius"/>
    </source>
</evidence>
<dbReference type="AlphaFoldDB" id="A0AAC9UNF6"/>
<keyword evidence="1" id="KW-1133">Transmembrane helix</keyword>
<keyword evidence="3" id="KW-1185">Reference proteome</keyword>
<accession>A0AAC9UNF6</accession>
<gene>
    <name evidence="2" type="ORF">PNIG_b0294</name>
</gene>
<name>A0AAC9UNF6_9GAMM</name>
<keyword evidence="1" id="KW-0472">Membrane</keyword>
<dbReference type="Proteomes" id="UP000198329">
    <property type="component" value="Chromosome II"/>
</dbReference>
<dbReference type="EMBL" id="CP011037">
    <property type="protein sequence ID" value="ASM55912.1"/>
    <property type="molecule type" value="Genomic_DNA"/>
</dbReference>
<protein>
    <submittedName>
        <fullName evidence="2">Uncharacterized protein</fullName>
    </submittedName>
</protein>
<evidence type="ECO:0000313" key="3">
    <source>
        <dbReference type="Proteomes" id="UP000198329"/>
    </source>
</evidence>
<evidence type="ECO:0000313" key="2">
    <source>
        <dbReference type="EMBL" id="ASM55912.1"/>
    </source>
</evidence>
<reference evidence="2 3" key="1">
    <citation type="submission" date="2015-03" db="EMBL/GenBank/DDBJ databases">
        <authorList>
            <person name="Xie B.-B."/>
            <person name="Rong J.-C."/>
            <person name="Qin Q.-L."/>
            <person name="Zhang Y.-Z."/>
        </authorList>
    </citation>
    <scope>NUCLEOTIDE SEQUENCE [LARGE SCALE GENOMIC DNA]</scope>
    <source>
        <strain evidence="2 3">KMM 661</strain>
    </source>
</reference>
<keyword evidence="1" id="KW-0812">Transmembrane</keyword>
<sequence length="42" mass="5135">MVLTVLVNFNLLNHHFLPILKCLYFMCLWLFFVFIMVLCKKQ</sequence>
<feature type="transmembrane region" description="Helical" evidence="1">
    <location>
        <begin position="16"/>
        <end position="39"/>
    </location>
</feature>
<proteinExistence type="predicted"/>
<organism evidence="2 3">
    <name type="scientific">Pseudoalteromonas nigrifaciens</name>
    <dbReference type="NCBI Taxonomy" id="28109"/>
    <lineage>
        <taxon>Bacteria</taxon>
        <taxon>Pseudomonadati</taxon>
        <taxon>Pseudomonadota</taxon>
        <taxon>Gammaproteobacteria</taxon>
        <taxon>Alteromonadales</taxon>
        <taxon>Pseudoalteromonadaceae</taxon>
        <taxon>Pseudoalteromonas</taxon>
    </lineage>
</organism>
<dbReference type="KEGG" id="png:PNIG_b0294"/>